<name>A0A183L0H8_9TREM</name>
<keyword evidence="1" id="KW-1133">Transmembrane helix</keyword>
<keyword evidence="1" id="KW-0812">Transmembrane</keyword>
<proteinExistence type="predicted"/>
<protein>
    <submittedName>
        <fullName evidence="2">Secreted protein</fullName>
    </submittedName>
</protein>
<sequence>MKYFMHSLNLENSWLNIIIIYICIIISCLYNRIKHINCCNTVTTTITIRQCYIECIHRIGSSTRTNGSCTSMLLKLILLVN</sequence>
<evidence type="ECO:0000256" key="1">
    <source>
        <dbReference type="SAM" id="Phobius"/>
    </source>
</evidence>
<dbReference type="PROSITE" id="PS51257">
    <property type="entry name" value="PROKAR_LIPOPROTEIN"/>
    <property type="match status" value="1"/>
</dbReference>
<feature type="transmembrane region" description="Helical" evidence="1">
    <location>
        <begin position="12"/>
        <end position="30"/>
    </location>
</feature>
<organism evidence="2">
    <name type="scientific">Schistosoma curassoni</name>
    <dbReference type="NCBI Taxonomy" id="6186"/>
    <lineage>
        <taxon>Eukaryota</taxon>
        <taxon>Metazoa</taxon>
        <taxon>Spiralia</taxon>
        <taxon>Lophotrochozoa</taxon>
        <taxon>Platyhelminthes</taxon>
        <taxon>Trematoda</taxon>
        <taxon>Digenea</taxon>
        <taxon>Strigeidida</taxon>
        <taxon>Schistosomatoidea</taxon>
        <taxon>Schistosomatidae</taxon>
        <taxon>Schistosoma</taxon>
    </lineage>
</organism>
<accession>A0A183L0H8</accession>
<dbReference type="AlphaFoldDB" id="A0A183L0H8"/>
<evidence type="ECO:0000313" key="2">
    <source>
        <dbReference type="WBParaSite" id="SCUD_0002082901-mRNA-1"/>
    </source>
</evidence>
<reference evidence="2" key="1">
    <citation type="submission" date="2016-06" db="UniProtKB">
        <authorList>
            <consortium name="WormBaseParasite"/>
        </authorList>
    </citation>
    <scope>IDENTIFICATION</scope>
</reference>
<keyword evidence="1" id="KW-0472">Membrane</keyword>
<dbReference type="WBParaSite" id="SCUD_0002082901-mRNA-1">
    <property type="protein sequence ID" value="SCUD_0002082901-mRNA-1"/>
    <property type="gene ID" value="SCUD_0002082901"/>
</dbReference>